<proteinExistence type="predicted"/>
<evidence type="ECO:0000259" key="2">
    <source>
        <dbReference type="Pfam" id="PF06400"/>
    </source>
</evidence>
<evidence type="ECO:0000256" key="1">
    <source>
        <dbReference type="SAM" id="SignalP"/>
    </source>
</evidence>
<feature type="chain" id="PRO_5002111194" description="Alpha-2-macroglobulin RAP C-terminal domain-containing protein" evidence="1">
    <location>
        <begin position="21"/>
        <end position="349"/>
    </location>
</feature>
<sequence length="349" mass="41347">MHCPGSILNVFVLSITLIFCLDICTCSKYSKHTNLETQEDDKDLDFENQEKPFRMQKVNLLWGKGKKVLSGVKLADLYADLKVHDKHEAFLKKMRAEDSDTDGAMEAKVLTNYRRILTYYGLDDTYMSNEIPTEESEKNNVHFQDTKLQTMWKKAEQAGFSDTDLKMLREEFWHQQMKINEYDFVHREMDKLEDPDDNKLDFEYEKLNRYPKEAEDKHAAVKKDKRDIKEGYMNLEHLISSMPASEPTFKDSRVHKLWAIAKKTNWTEEQLNGFREELLHFEHRLKKQSYYQQQLELSARALEDKGDDVTIPDKHKHLEERNNNLGHKIKKLHSDFKTRLDKALRHSEL</sequence>
<dbReference type="CDD" id="cd14808">
    <property type="entry name" value="RAP_D3"/>
    <property type="match status" value="1"/>
</dbReference>
<dbReference type="SUPFAM" id="SSF47045">
    <property type="entry name" value="RAP domain-like"/>
    <property type="match status" value="3"/>
</dbReference>
<dbReference type="PANTHER" id="PTHR16560">
    <property type="entry name" value="ALPHA-2-MACROGLOBULIN RECEPTOR-ASSOCIATED PROTEIN"/>
    <property type="match status" value="1"/>
</dbReference>
<feature type="domain" description="Alpha-2-macroglobulin receptor-associated protein" evidence="2">
    <location>
        <begin position="24"/>
        <end position="125"/>
    </location>
</feature>
<dbReference type="InterPro" id="IPR038003">
    <property type="entry name" value="A2-macroglobuin_RAP"/>
</dbReference>
<dbReference type="GO" id="GO:0005783">
    <property type="term" value="C:endoplasmic reticulum"/>
    <property type="evidence" value="ECO:0007669"/>
    <property type="project" value="InterPro"/>
</dbReference>
<dbReference type="GO" id="GO:0048019">
    <property type="term" value="F:receptor antagonist activity"/>
    <property type="evidence" value="ECO:0007669"/>
    <property type="project" value="InterPro"/>
</dbReference>
<dbReference type="Gene3D" id="1.20.81.10">
    <property type="entry name" value="RAP domain"/>
    <property type="match status" value="3"/>
</dbReference>
<dbReference type="InterPro" id="IPR036744">
    <property type="entry name" value="RAP_sf"/>
</dbReference>
<keyword evidence="1" id="KW-0732">Signal</keyword>
<dbReference type="GO" id="GO:0048259">
    <property type="term" value="P:regulation of receptor-mediated endocytosis"/>
    <property type="evidence" value="ECO:0007669"/>
    <property type="project" value="TreeGrafter"/>
</dbReference>
<feature type="signal peptide" evidence="1">
    <location>
        <begin position="1"/>
        <end position="20"/>
    </location>
</feature>
<reference evidence="4" key="1">
    <citation type="submission" date="2014-12" db="EMBL/GenBank/DDBJ databases">
        <title>Insight into the proteome of Arion vulgaris.</title>
        <authorList>
            <person name="Aradska J."/>
            <person name="Bulat T."/>
            <person name="Smidak R."/>
            <person name="Sarate P."/>
            <person name="Gangsoo J."/>
            <person name="Sialana F."/>
            <person name="Bilban M."/>
            <person name="Lubec G."/>
        </authorList>
    </citation>
    <scope>NUCLEOTIDE SEQUENCE</scope>
    <source>
        <tissue evidence="4">Skin</tissue>
    </source>
</reference>
<evidence type="ECO:0008006" key="5">
    <source>
        <dbReference type="Google" id="ProtNLM"/>
    </source>
</evidence>
<dbReference type="Pfam" id="PF06400">
    <property type="entry name" value="Alpha-2-MRAP_N"/>
    <property type="match status" value="1"/>
</dbReference>
<evidence type="ECO:0000259" key="3">
    <source>
        <dbReference type="Pfam" id="PF06401"/>
    </source>
</evidence>
<dbReference type="AlphaFoldDB" id="A0A0B6ZL33"/>
<dbReference type="EMBL" id="HACG01022247">
    <property type="protein sequence ID" value="CEK69112.1"/>
    <property type="molecule type" value="Transcribed_RNA"/>
</dbReference>
<dbReference type="GO" id="GO:0050750">
    <property type="term" value="F:low-density lipoprotein particle receptor binding"/>
    <property type="evidence" value="ECO:0007669"/>
    <property type="project" value="InterPro"/>
</dbReference>
<dbReference type="Pfam" id="PF06401">
    <property type="entry name" value="Alpha-2-MRAP_C"/>
    <property type="match status" value="1"/>
</dbReference>
<protein>
    <recommendedName>
        <fullName evidence="5">Alpha-2-macroglobulin RAP C-terminal domain-containing protein</fullName>
    </recommendedName>
</protein>
<dbReference type="GO" id="GO:0008201">
    <property type="term" value="F:heparin binding"/>
    <property type="evidence" value="ECO:0007669"/>
    <property type="project" value="InterPro"/>
</dbReference>
<feature type="domain" description="Alpha-2-macroglobulin RAP C-terminal" evidence="3">
    <location>
        <begin position="143"/>
        <end position="349"/>
    </location>
</feature>
<evidence type="ECO:0000313" key="4">
    <source>
        <dbReference type="EMBL" id="CEK69112.1"/>
    </source>
</evidence>
<dbReference type="PANTHER" id="PTHR16560:SF2">
    <property type="entry name" value="ALPHA-2-MACROGLOBULIN RECEPTOR-ASSOCIATED PROTEIN"/>
    <property type="match status" value="1"/>
</dbReference>
<dbReference type="InterPro" id="IPR009066">
    <property type="entry name" value="MG_RAP_rcpt_1"/>
</dbReference>
<name>A0A0B6ZL33_9EUPU</name>
<dbReference type="InterPro" id="IPR010483">
    <property type="entry name" value="Alpha_2_MRAP_C"/>
</dbReference>
<accession>A0A0B6ZL33</accession>
<gene>
    <name evidence="4" type="primary">ORF68971</name>
</gene>
<dbReference type="InterPro" id="IPR037999">
    <property type="entry name" value="RAP_D3"/>
</dbReference>
<organism evidence="4">
    <name type="scientific">Arion vulgaris</name>
    <dbReference type="NCBI Taxonomy" id="1028688"/>
    <lineage>
        <taxon>Eukaryota</taxon>
        <taxon>Metazoa</taxon>
        <taxon>Spiralia</taxon>
        <taxon>Lophotrochozoa</taxon>
        <taxon>Mollusca</taxon>
        <taxon>Gastropoda</taxon>
        <taxon>Heterobranchia</taxon>
        <taxon>Euthyneura</taxon>
        <taxon>Panpulmonata</taxon>
        <taxon>Eupulmonata</taxon>
        <taxon>Stylommatophora</taxon>
        <taxon>Helicina</taxon>
        <taxon>Arionoidea</taxon>
        <taxon>Arionidae</taxon>
        <taxon>Arion</taxon>
    </lineage>
</organism>